<dbReference type="InterPro" id="IPR004843">
    <property type="entry name" value="Calcineurin-like_PHP"/>
</dbReference>
<feature type="non-terminal residue" evidence="2">
    <location>
        <position position="1"/>
    </location>
</feature>
<dbReference type="GO" id="GO:0016787">
    <property type="term" value="F:hydrolase activity"/>
    <property type="evidence" value="ECO:0007669"/>
    <property type="project" value="InterPro"/>
</dbReference>
<reference evidence="2" key="1">
    <citation type="journal article" date="2015" name="Nature">
        <title>Complex archaea that bridge the gap between prokaryotes and eukaryotes.</title>
        <authorList>
            <person name="Spang A."/>
            <person name="Saw J.H."/>
            <person name="Jorgensen S.L."/>
            <person name="Zaremba-Niedzwiedzka K."/>
            <person name="Martijn J."/>
            <person name="Lind A.E."/>
            <person name="van Eijk R."/>
            <person name="Schleper C."/>
            <person name="Guy L."/>
            <person name="Ettema T.J."/>
        </authorList>
    </citation>
    <scope>NUCLEOTIDE SEQUENCE</scope>
</reference>
<dbReference type="InterPro" id="IPR029052">
    <property type="entry name" value="Metallo-depent_PP-like"/>
</dbReference>
<dbReference type="Pfam" id="PF00149">
    <property type="entry name" value="Metallophos"/>
    <property type="match status" value="1"/>
</dbReference>
<evidence type="ECO:0000313" key="2">
    <source>
        <dbReference type="EMBL" id="KKK48250.1"/>
    </source>
</evidence>
<feature type="domain" description="Calcineurin-like phosphoesterase" evidence="1">
    <location>
        <begin position="4"/>
        <end position="216"/>
    </location>
</feature>
<dbReference type="EMBL" id="LAZR01069161">
    <property type="protein sequence ID" value="KKK48250.1"/>
    <property type="molecule type" value="Genomic_DNA"/>
</dbReference>
<proteinExistence type="predicted"/>
<evidence type="ECO:0000259" key="1">
    <source>
        <dbReference type="Pfam" id="PF00149"/>
    </source>
</evidence>
<comment type="caution">
    <text evidence="2">The sequence shown here is derived from an EMBL/GenBank/DDBJ whole genome shotgun (WGS) entry which is preliminary data.</text>
</comment>
<organism evidence="2">
    <name type="scientific">marine sediment metagenome</name>
    <dbReference type="NCBI Taxonomy" id="412755"/>
    <lineage>
        <taxon>unclassified sequences</taxon>
        <taxon>metagenomes</taxon>
        <taxon>ecological metagenomes</taxon>
    </lineage>
</organism>
<name>A0A0F8WJ60_9ZZZZ</name>
<gene>
    <name evidence="2" type="ORF">LCGC14_3147020</name>
</gene>
<dbReference type="SUPFAM" id="SSF56300">
    <property type="entry name" value="Metallo-dependent phosphatases"/>
    <property type="match status" value="1"/>
</dbReference>
<sequence>REMIITGDIHTNKRNLKAILKDSKNLYKLEADEAVLIFMGDVVHDERTGHLGEMESSIEIMDIVLHLINKYPNNVIYLLGNHDTFTPQLAKNGILQGVLYHEALIHHRSAEYADLINEFFDSLTVFVRHKYFLAMHAGPVRGGIGESELINIHSYPDCKHQLTWNRINEVHSTPSRKEYSPQDLDYLRKTLKVSKNTPVFVGHNPLWKWGGEDAVWVNPVQTHDHVILYCGAREICPYISIKKTFKYEIKYANLKLKKSQFVLGDI</sequence>
<accession>A0A0F8WJ60</accession>
<protein>
    <recommendedName>
        <fullName evidence="1">Calcineurin-like phosphoesterase domain-containing protein</fullName>
    </recommendedName>
</protein>
<dbReference type="Gene3D" id="3.60.21.10">
    <property type="match status" value="1"/>
</dbReference>
<dbReference type="AlphaFoldDB" id="A0A0F8WJ60"/>